<evidence type="ECO:0000313" key="2">
    <source>
        <dbReference type="EMBL" id="MCE7009977.1"/>
    </source>
</evidence>
<feature type="coiled-coil region" evidence="1">
    <location>
        <begin position="209"/>
        <end position="236"/>
    </location>
</feature>
<name>A0ABS8ZQT6_9PSEU</name>
<reference evidence="2 3" key="1">
    <citation type="submission" date="2021-12" db="EMBL/GenBank/DDBJ databases">
        <title>Genome sequence of Kibdelosporangium philippinense ATCC 49844.</title>
        <authorList>
            <person name="Fedorov E.A."/>
            <person name="Omeragic M."/>
            <person name="Shalygina K.F."/>
            <person name="Maclea K.S."/>
        </authorList>
    </citation>
    <scope>NUCLEOTIDE SEQUENCE [LARGE SCALE GENOMIC DNA]</scope>
    <source>
        <strain evidence="2 3">ATCC 49844</strain>
    </source>
</reference>
<organism evidence="2 3">
    <name type="scientific">Kibdelosporangium philippinense</name>
    <dbReference type="NCBI Taxonomy" id="211113"/>
    <lineage>
        <taxon>Bacteria</taxon>
        <taxon>Bacillati</taxon>
        <taxon>Actinomycetota</taxon>
        <taxon>Actinomycetes</taxon>
        <taxon>Pseudonocardiales</taxon>
        <taxon>Pseudonocardiaceae</taxon>
        <taxon>Kibdelosporangium</taxon>
    </lineage>
</organism>
<keyword evidence="1" id="KW-0175">Coiled coil</keyword>
<evidence type="ECO:0000313" key="3">
    <source>
        <dbReference type="Proteomes" id="UP001521150"/>
    </source>
</evidence>
<dbReference type="RefSeq" id="WP_233731465.1">
    <property type="nucleotide sequence ID" value="NZ_JAJVCN010000004.1"/>
</dbReference>
<evidence type="ECO:0000256" key="1">
    <source>
        <dbReference type="SAM" id="Coils"/>
    </source>
</evidence>
<dbReference type="EMBL" id="JAJVCN010000004">
    <property type="protein sequence ID" value="MCE7009977.1"/>
    <property type="molecule type" value="Genomic_DNA"/>
</dbReference>
<dbReference type="Proteomes" id="UP001521150">
    <property type="component" value="Unassembled WGS sequence"/>
</dbReference>
<sequence>MAKLTEEEKARRALNRRRKAALEAEEDAIRWEEKQREWDANGTRLTWAELVARVPCRGCGLPVIDGRGGWPALLAMDDEQRAEYEAADADFKERHADCRSHRWSMEGSATAHCGFCCPPPPLSEDQLAAVASVLTRVRPKDPAELDTWQLTLTCDHVIRKTQHHSHTYWSASVATCPDCQRIRGIVTTERLPPSVVRRDAEQHRLADDLAKARLEHERVQKRADSVRTRINELESQLADLDKPR</sequence>
<protein>
    <submittedName>
        <fullName evidence="2">Uncharacterized protein</fullName>
    </submittedName>
</protein>
<gene>
    <name evidence="2" type="ORF">LWC34_45300</name>
</gene>
<accession>A0ABS8ZQT6</accession>
<comment type="caution">
    <text evidence="2">The sequence shown here is derived from an EMBL/GenBank/DDBJ whole genome shotgun (WGS) entry which is preliminary data.</text>
</comment>
<proteinExistence type="predicted"/>
<keyword evidence="3" id="KW-1185">Reference proteome</keyword>